<evidence type="ECO:0000313" key="1">
    <source>
        <dbReference type="EMBL" id="GLH41331.1"/>
    </source>
</evidence>
<keyword evidence="2" id="KW-1185">Reference proteome</keyword>
<dbReference type="Proteomes" id="UP001145022">
    <property type="component" value="Unassembled WGS sequence"/>
</dbReference>
<protein>
    <recommendedName>
        <fullName evidence="3">DNA-3-methyladenine glycosylase I</fullName>
    </recommendedName>
</protein>
<dbReference type="InterPro" id="IPR011257">
    <property type="entry name" value="DNA_glycosylase"/>
</dbReference>
<accession>A0ABQ5PCT6</accession>
<dbReference type="NCBIfam" id="TIGR00624">
    <property type="entry name" value="tag"/>
    <property type="match status" value="1"/>
</dbReference>
<gene>
    <name evidence="1" type="ORF">RS3R1_04180</name>
</gene>
<dbReference type="Pfam" id="PF03352">
    <property type="entry name" value="Adenine_glyco"/>
    <property type="match status" value="1"/>
</dbReference>
<dbReference type="SUPFAM" id="SSF48150">
    <property type="entry name" value="DNA-glycosylase"/>
    <property type="match status" value="1"/>
</dbReference>
<comment type="caution">
    <text evidence="1">The sequence shown here is derived from an EMBL/GenBank/DDBJ whole genome shotgun (WGS) entry which is preliminary data.</text>
</comment>
<evidence type="ECO:0008006" key="3">
    <source>
        <dbReference type="Google" id="ProtNLM"/>
    </source>
</evidence>
<reference evidence="1" key="3">
    <citation type="journal article" date="2023" name="J. Biotechnol.">
        <title>Draft Genome Sequences of Endophytic Pseudomonas Strains, Isolated from the Interior of Brassicaceae Plants.</title>
        <authorList>
            <person name="Kaneko H."/>
            <person name="Furuya T."/>
        </authorList>
    </citation>
    <scope>NUCLEOTIDE SEQUENCE</scope>
    <source>
        <strain evidence="1">RS3R-1</strain>
    </source>
</reference>
<evidence type="ECO:0000313" key="2">
    <source>
        <dbReference type="Proteomes" id="UP001145022"/>
    </source>
</evidence>
<dbReference type="InterPro" id="IPR052891">
    <property type="entry name" value="DNA-3mA_glycosylase"/>
</dbReference>
<dbReference type="InterPro" id="IPR005019">
    <property type="entry name" value="Adenine_glyco"/>
</dbReference>
<reference evidence="1" key="2">
    <citation type="submission" date="2022-11" db="EMBL/GenBank/DDBJ databases">
        <title>Draft genome sequencing of Pseudomonas atacamensis RS3R1.</title>
        <authorList>
            <person name="Furuya T."/>
            <person name="Kaneko H."/>
        </authorList>
    </citation>
    <scope>NUCLEOTIDE SEQUENCE</scope>
    <source>
        <strain evidence="1">RS3R-1</strain>
    </source>
</reference>
<dbReference type="PANTHER" id="PTHR30037:SF4">
    <property type="entry name" value="DNA-3-METHYLADENINE GLYCOSYLASE I"/>
    <property type="match status" value="1"/>
</dbReference>
<dbReference type="Gene3D" id="1.10.340.30">
    <property type="entry name" value="Hypothetical protein, domain 2"/>
    <property type="match status" value="1"/>
</dbReference>
<proteinExistence type="predicted"/>
<dbReference type="InterPro" id="IPR004597">
    <property type="entry name" value="Tag"/>
</dbReference>
<organism evidence="1 2">
    <name type="scientific">Pseudomonas atacamensis</name>
    <dbReference type="NCBI Taxonomy" id="2565368"/>
    <lineage>
        <taxon>Bacteria</taxon>
        <taxon>Pseudomonadati</taxon>
        <taxon>Pseudomonadota</taxon>
        <taxon>Gammaproteobacteria</taxon>
        <taxon>Pseudomonadales</taxon>
        <taxon>Pseudomonadaceae</taxon>
        <taxon>Pseudomonas</taxon>
    </lineage>
</organism>
<dbReference type="EMBL" id="BSCQ01000003">
    <property type="protein sequence ID" value="GLH41331.1"/>
    <property type="molecule type" value="Genomic_DNA"/>
</dbReference>
<sequence>MESAGAYFHIVGLKYHTTLLGPVLLEREDQVLEGTHGWRRLAHEIHLFLGLRFKEREYTRFVAAHAPWSLMPRCFWCTEDPLYMAYHDQEWGTPLRDAQGLFELLLLEGFQAGLSWITVLRKRERYREVLFGFDVQRVAQMSDAEIDELMLDPGIIRNRLKLNAARRNAQAWLALEDPVALLWSFVGDQPIINHFKDCSEVPAITPEALAMSKALKKAGFTFVGPTICYALMQASGMVMDHTQDCDRYAQLANAG</sequence>
<name>A0ABQ5PCT6_9PSED</name>
<reference evidence="1" key="1">
    <citation type="journal article" date="2021" name="Sci. Rep.">
        <title>An efficient direct screening system for microorganisms that activate plant immune responses based on plant-microbe interactions using cultured plant cells.</title>
        <authorList>
            <person name="Kurokawa M."/>
            <person name="Nakano M."/>
            <person name="Kitahata N."/>
            <person name="Kuchitsu K."/>
            <person name="Furuya T."/>
        </authorList>
    </citation>
    <scope>NUCLEOTIDE SEQUENCE</scope>
    <source>
        <strain evidence="1">RS3R-1</strain>
    </source>
</reference>
<dbReference type="PANTHER" id="PTHR30037">
    <property type="entry name" value="DNA-3-METHYLADENINE GLYCOSYLASE 1"/>
    <property type="match status" value="1"/>
</dbReference>